<organism evidence="2">
    <name type="scientific">Phocaeicola dorei</name>
    <dbReference type="NCBI Taxonomy" id="357276"/>
    <lineage>
        <taxon>Bacteria</taxon>
        <taxon>Pseudomonadati</taxon>
        <taxon>Bacteroidota</taxon>
        <taxon>Bacteroidia</taxon>
        <taxon>Bacteroidales</taxon>
        <taxon>Bacteroidaceae</taxon>
        <taxon>Phocaeicola</taxon>
    </lineage>
</organism>
<sequence length="110" mass="12165">LLTDDKEVIAVADTYFYWALAVPAVGIAAFIWDGIFIGATATRGMLLSMAAAAVSFFILYYGLHPVLANHALWLAFLTYLLMRGVVQTGLSREVIRRAFPSKKEPAWREG</sequence>
<feature type="non-terminal residue" evidence="2">
    <location>
        <position position="1"/>
    </location>
</feature>
<name>A0A642PKH3_9BACT</name>
<keyword evidence="1" id="KW-1133">Transmembrane helix</keyword>
<feature type="transmembrane region" description="Helical" evidence="1">
    <location>
        <begin position="15"/>
        <end position="32"/>
    </location>
</feature>
<feature type="transmembrane region" description="Helical" evidence="1">
    <location>
        <begin position="44"/>
        <end position="61"/>
    </location>
</feature>
<dbReference type="AlphaFoldDB" id="A0A642PKH3"/>
<accession>A0A642PKH3</accession>
<reference evidence="2" key="1">
    <citation type="journal article" date="2019" name="Nat. Med.">
        <title>A library of human gut bacterial isolates paired with longitudinal multiomics data enables mechanistic microbiome research.</title>
        <authorList>
            <person name="Poyet M."/>
            <person name="Groussin M."/>
            <person name="Gibbons S.M."/>
            <person name="Avila-Pacheco J."/>
            <person name="Jiang X."/>
            <person name="Kearney S.M."/>
            <person name="Perrotta A.R."/>
            <person name="Berdy B."/>
            <person name="Zhao S."/>
            <person name="Lieberman T.D."/>
            <person name="Swanson P.K."/>
            <person name="Smith M."/>
            <person name="Roesemann S."/>
            <person name="Alexander J.E."/>
            <person name="Rich S.A."/>
            <person name="Livny J."/>
            <person name="Vlamakis H."/>
            <person name="Clish C."/>
            <person name="Bullock K."/>
            <person name="Deik A."/>
            <person name="Scott J."/>
            <person name="Pierce K.A."/>
            <person name="Xavier R.J."/>
            <person name="Alm E.J."/>
        </authorList>
    </citation>
    <scope>NUCLEOTIDE SEQUENCE [LARGE SCALE GENOMIC DNA]</scope>
    <source>
        <strain evidence="2">BIOML-A8</strain>
    </source>
</reference>
<keyword evidence="1" id="KW-0812">Transmembrane</keyword>
<comment type="caution">
    <text evidence="2">The sequence shown here is derived from an EMBL/GenBank/DDBJ whole genome shotgun (WGS) entry which is preliminary data.</text>
</comment>
<keyword evidence="1" id="KW-0472">Membrane</keyword>
<evidence type="ECO:0000313" key="2">
    <source>
        <dbReference type="EMBL" id="KAA5378474.1"/>
    </source>
</evidence>
<dbReference type="EMBL" id="VVZE01000088">
    <property type="protein sequence ID" value="KAA5378474.1"/>
    <property type="molecule type" value="Genomic_DNA"/>
</dbReference>
<evidence type="ECO:0000256" key="1">
    <source>
        <dbReference type="SAM" id="Phobius"/>
    </source>
</evidence>
<protein>
    <submittedName>
        <fullName evidence="2">MATE family efflux transporter</fullName>
    </submittedName>
</protein>
<proteinExistence type="predicted"/>
<gene>
    <name evidence="2" type="ORF">F2Y44_22695</name>
</gene>
<feature type="transmembrane region" description="Helical" evidence="1">
    <location>
        <begin position="67"/>
        <end position="86"/>
    </location>
</feature>